<evidence type="ECO:0000256" key="7">
    <source>
        <dbReference type="ARBA" id="ARBA00022927"/>
    </source>
</evidence>
<dbReference type="GO" id="GO:0006606">
    <property type="term" value="P:protein import into nucleus"/>
    <property type="evidence" value="ECO:0007669"/>
    <property type="project" value="TreeGrafter"/>
</dbReference>
<dbReference type="Pfam" id="PF03810">
    <property type="entry name" value="IBN_N"/>
    <property type="match status" value="1"/>
</dbReference>
<dbReference type="InterPro" id="IPR005043">
    <property type="entry name" value="XPO2_C"/>
</dbReference>
<keyword evidence="12" id="KW-1185">Reference proteome</keyword>
<organism evidence="11 12">
    <name type="scientific">Hermetia illucens</name>
    <name type="common">Black soldier fly</name>
    <dbReference type="NCBI Taxonomy" id="343691"/>
    <lineage>
        <taxon>Eukaryota</taxon>
        <taxon>Metazoa</taxon>
        <taxon>Ecdysozoa</taxon>
        <taxon>Arthropoda</taxon>
        <taxon>Hexapoda</taxon>
        <taxon>Insecta</taxon>
        <taxon>Pterygota</taxon>
        <taxon>Neoptera</taxon>
        <taxon>Endopterygota</taxon>
        <taxon>Diptera</taxon>
        <taxon>Brachycera</taxon>
        <taxon>Stratiomyomorpha</taxon>
        <taxon>Stratiomyidae</taxon>
        <taxon>Hermetiinae</taxon>
        <taxon>Hermetia</taxon>
    </lineage>
</organism>
<accession>A0A7R8UWU8</accession>
<dbReference type="InterPro" id="IPR011989">
    <property type="entry name" value="ARM-like"/>
</dbReference>
<keyword evidence="8" id="KW-0539">Nucleus</keyword>
<evidence type="ECO:0000256" key="1">
    <source>
        <dbReference type="ARBA" id="ARBA00004123"/>
    </source>
</evidence>
<dbReference type="Pfam" id="PF03378">
    <property type="entry name" value="CAS_CSE1"/>
    <property type="match status" value="1"/>
</dbReference>
<dbReference type="EMBL" id="LR899012">
    <property type="protein sequence ID" value="CAD7088513.1"/>
    <property type="molecule type" value="Genomic_DNA"/>
</dbReference>
<feature type="domain" description="Importin N-terminal" evidence="10">
    <location>
        <begin position="29"/>
        <end position="105"/>
    </location>
</feature>
<dbReference type="InterPro" id="IPR016024">
    <property type="entry name" value="ARM-type_fold"/>
</dbReference>
<dbReference type="PANTHER" id="PTHR10997">
    <property type="entry name" value="IMPORTIN-7, 8, 11"/>
    <property type="match status" value="1"/>
</dbReference>
<dbReference type="OMA" id="AENEFLM"/>
<protein>
    <recommendedName>
        <fullName evidence="4">Exportin-2</fullName>
    </recommendedName>
    <alternativeName>
        <fullName evidence="9">Importin-alpha re-exporter</fullName>
    </alternativeName>
</protein>
<evidence type="ECO:0000313" key="11">
    <source>
        <dbReference type="EMBL" id="CAD7088513.1"/>
    </source>
</evidence>
<comment type="similarity">
    <text evidence="3">Belongs to the XPO2/CSE1 family.</text>
</comment>
<dbReference type="InParanoid" id="A0A7R8UWU8"/>
<dbReference type="GO" id="GO:0005049">
    <property type="term" value="F:nuclear export signal receptor activity"/>
    <property type="evidence" value="ECO:0007669"/>
    <property type="project" value="TreeGrafter"/>
</dbReference>
<evidence type="ECO:0000256" key="3">
    <source>
        <dbReference type="ARBA" id="ARBA00008669"/>
    </source>
</evidence>
<dbReference type="FunCoup" id="A0A7R8UWU8">
    <property type="interactions" value="2525"/>
</dbReference>
<evidence type="ECO:0000256" key="9">
    <source>
        <dbReference type="ARBA" id="ARBA00030693"/>
    </source>
</evidence>
<gene>
    <name evidence="11" type="ORF">HERILL_LOCUS11127</name>
</gene>
<dbReference type="Gene3D" id="1.25.10.10">
    <property type="entry name" value="Leucine-rich Repeat Variant"/>
    <property type="match status" value="1"/>
</dbReference>
<dbReference type="GO" id="GO:0031267">
    <property type="term" value="F:small GTPase binding"/>
    <property type="evidence" value="ECO:0007669"/>
    <property type="project" value="InterPro"/>
</dbReference>
<evidence type="ECO:0000256" key="8">
    <source>
        <dbReference type="ARBA" id="ARBA00023242"/>
    </source>
</evidence>
<keyword evidence="6" id="KW-0963">Cytoplasm</keyword>
<dbReference type="InterPro" id="IPR001494">
    <property type="entry name" value="Importin-beta_N"/>
</dbReference>
<dbReference type="AlphaFoldDB" id="A0A7R8UWU8"/>
<reference evidence="11 12" key="1">
    <citation type="submission" date="2020-11" db="EMBL/GenBank/DDBJ databases">
        <authorList>
            <person name="Wallbank WR R."/>
            <person name="Pardo Diaz C."/>
            <person name="Kozak K."/>
            <person name="Martin S."/>
            <person name="Jiggins C."/>
            <person name="Moest M."/>
            <person name="Warren A I."/>
            <person name="Generalovic N T."/>
            <person name="Byers J.R.P. K."/>
            <person name="Montejo-Kovacevich G."/>
            <person name="Yen C E."/>
        </authorList>
    </citation>
    <scope>NUCLEOTIDE SEQUENCE [LARGE SCALE GENOMIC DNA]</scope>
</reference>
<dbReference type="PROSITE" id="PS50166">
    <property type="entry name" value="IMPORTIN_B_NT"/>
    <property type="match status" value="1"/>
</dbReference>
<dbReference type="PANTHER" id="PTHR10997:SF8">
    <property type="entry name" value="EXPORTIN-2"/>
    <property type="match status" value="1"/>
</dbReference>
<dbReference type="GO" id="GO:0005635">
    <property type="term" value="C:nuclear envelope"/>
    <property type="evidence" value="ECO:0007669"/>
    <property type="project" value="TreeGrafter"/>
</dbReference>
<evidence type="ECO:0000256" key="2">
    <source>
        <dbReference type="ARBA" id="ARBA00004496"/>
    </source>
</evidence>
<dbReference type="Proteomes" id="UP000594454">
    <property type="component" value="Chromosome 4"/>
</dbReference>
<dbReference type="InterPro" id="IPR013713">
    <property type="entry name" value="XPO2_central"/>
</dbReference>
<dbReference type="OrthoDB" id="3268246at2759"/>
<evidence type="ECO:0000259" key="10">
    <source>
        <dbReference type="PROSITE" id="PS50166"/>
    </source>
</evidence>
<evidence type="ECO:0000256" key="5">
    <source>
        <dbReference type="ARBA" id="ARBA00022448"/>
    </source>
</evidence>
<dbReference type="SMART" id="SM00913">
    <property type="entry name" value="IBN_N"/>
    <property type="match status" value="1"/>
</dbReference>
<comment type="subcellular location">
    <subcellularLocation>
        <location evidence="2">Cytoplasm</location>
    </subcellularLocation>
    <subcellularLocation>
        <location evidence="1">Nucleus</location>
    </subcellularLocation>
</comment>
<dbReference type="GO" id="GO:0006611">
    <property type="term" value="P:protein export from nucleus"/>
    <property type="evidence" value="ECO:0007669"/>
    <property type="project" value="TreeGrafter"/>
</dbReference>
<dbReference type="GO" id="GO:0005829">
    <property type="term" value="C:cytosol"/>
    <property type="evidence" value="ECO:0007669"/>
    <property type="project" value="TreeGrafter"/>
</dbReference>
<dbReference type="Pfam" id="PF08506">
    <property type="entry name" value="Cse1"/>
    <property type="match status" value="1"/>
</dbReference>
<evidence type="ECO:0000256" key="4">
    <source>
        <dbReference type="ARBA" id="ARBA00018945"/>
    </source>
</evidence>
<evidence type="ECO:0000256" key="6">
    <source>
        <dbReference type="ARBA" id="ARBA00022490"/>
    </source>
</evidence>
<keyword evidence="7" id="KW-0653">Protein transport</keyword>
<name>A0A7R8UWU8_HERIL</name>
<dbReference type="FunFam" id="1.25.10.10:FF:000057">
    <property type="entry name" value="Exportin-2 isoform 1"/>
    <property type="match status" value="1"/>
</dbReference>
<proteinExistence type="inferred from homology"/>
<evidence type="ECO:0000313" key="12">
    <source>
        <dbReference type="Proteomes" id="UP000594454"/>
    </source>
</evidence>
<sequence>MEINEENLRHLTNYIQQTLSPDPNVRKPAEKFLESVESNQNYPVLLLTLIDKNEIDMTIRVAGAIAFKNYVKRNWGAHLDDGSPDRIHESDRTAVKTLIVALMLKSPTALQKQLSDAVSIIGKYDFPKKWPQLIDEMVEKFTTGDFNVINGVLQTAHSLFKRYRFEFKSQELWEEIKFVLERMAKPLTDLLQATMNLTTVHASNEQALKVIYGSLVLVCKVFYSLNSQDLPEFFEDNMAAWMGSFHDLLTCDVPCLRTGDDEDAGTLEHLKSQVCENIALYAQKYDEEFSSYMPQFVKDIWELLVVTGKQPKYDSLVSNALQFLSIVADRNHYRNLFEEPTVLSNICEKVVIPNMDFRPSDEELFEDNPEEYIRWDIEGSDIETRRRAACDLVKTLSQNFEAKIFEIFGQYLQILLTQYAENPAKNWRAKDTAIYLVTSFASRGATQKHGVTQTSELVPLPQFFQQQILPELERKDINELPVLKADALKFLMVFRTILGEQVIQASLPQLIRHLPATSIVVHSYAACTIEKILIMRDSNNSLMISSAHLAPLSNDLLTGLFGTLAMDGSHENEYVMKAIMRSFSTLQAGAMPFMAVALPRLTETLTVVAKNPSRPHFNHYLFETLSLAVKIVCKAEPSAVSSFEEALFPVFQGILQQDILEFMPYVFQMLSLLLEIREGTSTIPDPYWNLFPCLLAPALWDRPGNVTPLIRLITAFIRQGSSQISAQSKLNPILGIFQKMIASKTNDHEGFYLIQNLITYYPMAELQNNMQQIFALLFQRLSLSKTTKYVRGIIIFFSYYAIKVGAPALIELIDAIQAAMFGMVIERVFIPDMSKVSSEMDRKIVAVGISKVLTQCPAMLTMPYLNLWPRLLQALVELFELPPDESALDGDNFIEVDDAPGYQVAFSQLNFAQPKKEDFLAEVTDSRKFLAESLAKLSQSRPGEIPALVAQIGDDHKLALQKYCAQANVQIQ</sequence>
<dbReference type="SUPFAM" id="SSF48371">
    <property type="entry name" value="ARM repeat"/>
    <property type="match status" value="1"/>
</dbReference>
<keyword evidence="5" id="KW-0813">Transport</keyword>